<dbReference type="Pfam" id="PF07716">
    <property type="entry name" value="bZIP_2"/>
    <property type="match status" value="1"/>
</dbReference>
<evidence type="ECO:0000256" key="2">
    <source>
        <dbReference type="ARBA" id="ARBA00023125"/>
    </source>
</evidence>
<dbReference type="CDD" id="cd14687">
    <property type="entry name" value="bZIP_ATF2"/>
    <property type="match status" value="1"/>
</dbReference>
<sequence>MRRSTFEYREPMPLPVLIGPLDGSPGQSSDDDLYTFQTSPMLKHDDICINVDPRELDQSDNLLRAQRQPSRVAGAQTETPPPEGVRDLRPPGKRRHTEPSDTDSQAELRRQRNRLAASKCRRKSKQKNEIMLERERELEQQYHLLKSCVQSLKVEVLDLREELLKHAHCDCEPIQNHIAKTAQAVMSQPNIAAPWQSSSPQLGEGC</sequence>
<keyword evidence="7" id="KW-1185">Reference proteome</keyword>
<dbReference type="PROSITE" id="PS50217">
    <property type="entry name" value="BZIP"/>
    <property type="match status" value="1"/>
</dbReference>
<feature type="region of interest" description="Disordered" evidence="4">
    <location>
        <begin position="66"/>
        <end position="107"/>
    </location>
</feature>
<evidence type="ECO:0000313" key="6">
    <source>
        <dbReference type="EMBL" id="RYO75701.1"/>
    </source>
</evidence>
<feature type="domain" description="BZIP" evidence="5">
    <location>
        <begin position="103"/>
        <end position="166"/>
    </location>
</feature>
<protein>
    <recommendedName>
        <fullName evidence="5">BZIP domain-containing protein</fullName>
    </recommendedName>
</protein>
<dbReference type="PROSITE" id="PS00036">
    <property type="entry name" value="BZIP_BASIC"/>
    <property type="match status" value="1"/>
</dbReference>
<reference evidence="6 7" key="1">
    <citation type="submission" date="2018-06" db="EMBL/GenBank/DDBJ databases">
        <title>Complete Genomes of Monosporascus.</title>
        <authorList>
            <person name="Robinson A.J."/>
            <person name="Natvig D.O."/>
        </authorList>
    </citation>
    <scope>NUCLEOTIDE SEQUENCE [LARGE SCALE GENOMIC DNA]</scope>
    <source>
        <strain evidence="6 7">CBS 609.92</strain>
    </source>
</reference>
<evidence type="ECO:0000256" key="3">
    <source>
        <dbReference type="ARBA" id="ARBA00023163"/>
    </source>
</evidence>
<keyword evidence="3" id="KW-0804">Transcription</keyword>
<dbReference type="InterPro" id="IPR000837">
    <property type="entry name" value="AP-1"/>
</dbReference>
<keyword evidence="2" id="KW-0238">DNA-binding</keyword>
<dbReference type="EMBL" id="QJNS01000698">
    <property type="protein sequence ID" value="RYO75701.1"/>
    <property type="molecule type" value="Genomic_DNA"/>
</dbReference>
<evidence type="ECO:0000256" key="4">
    <source>
        <dbReference type="SAM" id="MobiDB-lite"/>
    </source>
</evidence>
<feature type="compositionally biased region" description="Basic and acidic residues" evidence="4">
    <location>
        <begin position="1"/>
        <end position="10"/>
    </location>
</feature>
<evidence type="ECO:0000313" key="7">
    <source>
        <dbReference type="Proteomes" id="UP000294003"/>
    </source>
</evidence>
<evidence type="ECO:0000259" key="5">
    <source>
        <dbReference type="PROSITE" id="PS50217"/>
    </source>
</evidence>
<proteinExistence type="predicted"/>
<dbReference type="Gene3D" id="1.20.5.170">
    <property type="match status" value="1"/>
</dbReference>
<feature type="region of interest" description="Disordered" evidence="4">
    <location>
        <begin position="1"/>
        <end position="38"/>
    </location>
</feature>
<dbReference type="PANTHER" id="PTHR23351:SF24">
    <property type="entry name" value="ACTIVATING TRANSCRIPTION FACTOR 3-RELATED"/>
    <property type="match status" value="1"/>
</dbReference>
<keyword evidence="1" id="KW-0805">Transcription regulation</keyword>
<dbReference type="InterPro" id="IPR002112">
    <property type="entry name" value="Leuzip_Jun"/>
</dbReference>
<evidence type="ECO:0000256" key="1">
    <source>
        <dbReference type="ARBA" id="ARBA00023015"/>
    </source>
</evidence>
<dbReference type="InterPro" id="IPR004827">
    <property type="entry name" value="bZIP"/>
</dbReference>
<comment type="caution">
    <text evidence="6">The sequence shown here is derived from an EMBL/GenBank/DDBJ whole genome shotgun (WGS) entry which is preliminary data.</text>
</comment>
<dbReference type="Proteomes" id="UP000294003">
    <property type="component" value="Unassembled WGS sequence"/>
</dbReference>
<name>A0ABY0GVC4_9PEZI</name>
<organism evidence="6 7">
    <name type="scientific">Monosporascus cannonballus</name>
    <dbReference type="NCBI Taxonomy" id="155416"/>
    <lineage>
        <taxon>Eukaryota</taxon>
        <taxon>Fungi</taxon>
        <taxon>Dikarya</taxon>
        <taxon>Ascomycota</taxon>
        <taxon>Pezizomycotina</taxon>
        <taxon>Sordariomycetes</taxon>
        <taxon>Xylariomycetidae</taxon>
        <taxon>Xylariales</taxon>
        <taxon>Xylariales incertae sedis</taxon>
        <taxon>Monosporascus</taxon>
    </lineage>
</organism>
<dbReference type="PANTHER" id="PTHR23351">
    <property type="entry name" value="FOS TRANSCRIPTION FACTOR-RELATED"/>
    <property type="match status" value="1"/>
</dbReference>
<dbReference type="PRINTS" id="PR00043">
    <property type="entry name" value="LEUZIPPRJUN"/>
</dbReference>
<dbReference type="InterPro" id="IPR046347">
    <property type="entry name" value="bZIP_sf"/>
</dbReference>
<dbReference type="SUPFAM" id="SSF57959">
    <property type="entry name" value="Leucine zipper domain"/>
    <property type="match status" value="1"/>
</dbReference>
<accession>A0ABY0GVC4</accession>
<gene>
    <name evidence="6" type="ORF">DL762_009891</name>
</gene>